<dbReference type="Gene3D" id="3.40.50.80">
    <property type="entry name" value="Nucleotide-binding domain of ferredoxin-NADP reductase (FNR) module"/>
    <property type="match status" value="1"/>
</dbReference>
<sequence length="310" mass="32375">MALAADGGLLVIACACATPSALSHAKMAAADAIARHAGPDHPAFAWTGADAGSRVLPFFREMTVARAHPVTPRMRRVVLAGDAAHFDAASLHVRVLIPPAGRPPVWPHADDAGRMVWPKGADALVPRIYTVRALDRARGEIALDVALHDGASTPGADWARGAGPGDRVGLLGPGGAPFMPAAFNLFAGDETALPAIARMLEALPADTRAVARIEVEDAGEEQPLRSPAALDLRWLHRSGAPAGTSGLIEAAVRAVPIPPDPSGVRVFAGCEQATARRLRAHLVREAGLDKSRMSIAAYWRLGHEGVDIGE</sequence>
<gene>
    <name evidence="3" type="ORF">EZH22_25160</name>
</gene>
<dbReference type="InterPro" id="IPR017927">
    <property type="entry name" value="FAD-bd_FR_type"/>
</dbReference>
<dbReference type="KEGG" id="xdi:EZH22_25160"/>
<dbReference type="EMBL" id="CP063362">
    <property type="protein sequence ID" value="QRG09838.1"/>
    <property type="molecule type" value="Genomic_DNA"/>
</dbReference>
<name>A0A974PU45_9HYPH</name>
<dbReference type="Pfam" id="PF08021">
    <property type="entry name" value="FAD_binding_9"/>
    <property type="match status" value="1"/>
</dbReference>
<dbReference type="PANTHER" id="PTHR30157">
    <property type="entry name" value="FERRIC REDUCTASE, NADPH-DEPENDENT"/>
    <property type="match status" value="1"/>
</dbReference>
<evidence type="ECO:0000259" key="2">
    <source>
        <dbReference type="PROSITE" id="PS51384"/>
    </source>
</evidence>
<dbReference type="Gene3D" id="2.40.30.10">
    <property type="entry name" value="Translation factors"/>
    <property type="match status" value="1"/>
</dbReference>
<dbReference type="AlphaFoldDB" id="A0A974PU45"/>
<dbReference type="Pfam" id="PF04954">
    <property type="entry name" value="SIP"/>
    <property type="match status" value="1"/>
</dbReference>
<reference evidence="3 4" key="1">
    <citation type="submission" date="2020-10" db="EMBL/GenBank/DDBJ databases">
        <title>Degradation of 1,4-Dioxane by Xanthobacter sp. YN2, via a Novel Group-2 Soluble Di-Iron Monooxygenase.</title>
        <authorList>
            <person name="Ma F."/>
            <person name="Wang Y."/>
            <person name="Yang J."/>
            <person name="Guo H."/>
            <person name="Su D."/>
            <person name="Yu L."/>
        </authorList>
    </citation>
    <scope>NUCLEOTIDE SEQUENCE [LARGE SCALE GENOMIC DNA]</scope>
    <source>
        <strain evidence="3 4">YN2</strain>
    </source>
</reference>
<dbReference type="CDD" id="cd06193">
    <property type="entry name" value="siderophore_interacting"/>
    <property type="match status" value="1"/>
</dbReference>
<feature type="domain" description="FAD-binding FR-type" evidence="2">
    <location>
        <begin position="57"/>
        <end position="180"/>
    </location>
</feature>
<dbReference type="SUPFAM" id="SSF63380">
    <property type="entry name" value="Riboflavin synthase domain-like"/>
    <property type="match status" value="1"/>
</dbReference>
<accession>A0A974PU45</accession>
<dbReference type="Proteomes" id="UP000596427">
    <property type="component" value="Chromosome"/>
</dbReference>
<dbReference type="PROSITE" id="PS51384">
    <property type="entry name" value="FAD_FR"/>
    <property type="match status" value="1"/>
</dbReference>
<organism evidence="3 4">
    <name type="scientific">Xanthobacter dioxanivorans</name>
    <dbReference type="NCBI Taxonomy" id="2528964"/>
    <lineage>
        <taxon>Bacteria</taxon>
        <taxon>Pseudomonadati</taxon>
        <taxon>Pseudomonadota</taxon>
        <taxon>Alphaproteobacteria</taxon>
        <taxon>Hyphomicrobiales</taxon>
        <taxon>Xanthobacteraceae</taxon>
        <taxon>Xanthobacter</taxon>
    </lineage>
</organism>
<comment type="similarity">
    <text evidence="1">Belongs to the SIP oxidoreductase family.</text>
</comment>
<dbReference type="InterPro" id="IPR039374">
    <property type="entry name" value="SIP_fam"/>
</dbReference>
<dbReference type="InterPro" id="IPR017938">
    <property type="entry name" value="Riboflavin_synthase-like_b-brl"/>
</dbReference>
<protein>
    <submittedName>
        <fullName evidence="3">Siderophore-interacting protein</fullName>
    </submittedName>
</protein>
<keyword evidence="4" id="KW-1185">Reference proteome</keyword>
<evidence type="ECO:0000256" key="1">
    <source>
        <dbReference type="ARBA" id="ARBA00035644"/>
    </source>
</evidence>
<evidence type="ECO:0000313" key="3">
    <source>
        <dbReference type="EMBL" id="QRG09838.1"/>
    </source>
</evidence>
<proteinExistence type="inferred from homology"/>
<evidence type="ECO:0000313" key="4">
    <source>
        <dbReference type="Proteomes" id="UP000596427"/>
    </source>
</evidence>
<dbReference type="InterPro" id="IPR007037">
    <property type="entry name" value="SIP_rossman_dom"/>
</dbReference>
<dbReference type="InterPro" id="IPR039261">
    <property type="entry name" value="FNR_nucleotide-bd"/>
</dbReference>
<dbReference type="PANTHER" id="PTHR30157:SF0">
    <property type="entry name" value="NADPH-DEPENDENT FERRIC-CHELATE REDUCTASE"/>
    <property type="match status" value="1"/>
</dbReference>
<dbReference type="InterPro" id="IPR013113">
    <property type="entry name" value="SIP_FAD-bd"/>
</dbReference>
<dbReference type="GO" id="GO:0016491">
    <property type="term" value="F:oxidoreductase activity"/>
    <property type="evidence" value="ECO:0007669"/>
    <property type="project" value="InterPro"/>
</dbReference>